<organism evidence="2 4">
    <name type="scientific">Schizosaccharomyces japonicus (strain yFS275 / FY16936)</name>
    <name type="common">Fission yeast</name>
    <dbReference type="NCBI Taxonomy" id="402676"/>
    <lineage>
        <taxon>Eukaryota</taxon>
        <taxon>Fungi</taxon>
        <taxon>Dikarya</taxon>
        <taxon>Ascomycota</taxon>
        <taxon>Taphrinomycotina</taxon>
        <taxon>Schizosaccharomycetes</taxon>
        <taxon>Schizosaccharomycetales</taxon>
        <taxon>Schizosaccharomycetaceae</taxon>
        <taxon>Schizosaccharomyces</taxon>
    </lineage>
</organism>
<evidence type="ECO:0000259" key="1">
    <source>
        <dbReference type="PROSITE" id="PS50280"/>
    </source>
</evidence>
<dbReference type="GO" id="GO:0005634">
    <property type="term" value="C:nucleus"/>
    <property type="evidence" value="ECO:0000318"/>
    <property type="project" value="GO_Central"/>
</dbReference>
<keyword evidence="2" id="KW-0489">Methyltransferase</keyword>
<evidence type="ECO:0000313" key="4">
    <source>
        <dbReference type="Proteomes" id="UP000001744"/>
    </source>
</evidence>
<keyword evidence="4" id="KW-1185">Reference proteome</keyword>
<dbReference type="eggNOG" id="KOG1337">
    <property type="taxonomic scope" value="Eukaryota"/>
</dbReference>
<dbReference type="OMA" id="AWYRSRC"/>
<dbReference type="SUPFAM" id="SSF82199">
    <property type="entry name" value="SET domain"/>
    <property type="match status" value="1"/>
</dbReference>
<dbReference type="RefSeq" id="XP_002173888.1">
    <property type="nucleotide sequence ID" value="XM_002173852.1"/>
</dbReference>
<dbReference type="PROSITE" id="PS50280">
    <property type="entry name" value="SET"/>
    <property type="match status" value="1"/>
</dbReference>
<accession>B6K0X4</accession>
<dbReference type="GeneID" id="7051071"/>
<dbReference type="PANTHER" id="PTHR13271">
    <property type="entry name" value="UNCHARACTERIZED PUTATIVE METHYLTRANSFERASE"/>
    <property type="match status" value="1"/>
</dbReference>
<name>B6K0X4_SCHJY</name>
<evidence type="ECO:0000313" key="3">
    <source>
        <dbReference type="JaponicusDB" id="SJAG_02692"/>
    </source>
</evidence>
<dbReference type="InterPro" id="IPR001214">
    <property type="entry name" value="SET_dom"/>
</dbReference>
<dbReference type="Proteomes" id="UP000001744">
    <property type="component" value="Unassembled WGS sequence"/>
</dbReference>
<proteinExistence type="predicted"/>
<feature type="domain" description="SET" evidence="1">
    <location>
        <begin position="21"/>
        <end position="239"/>
    </location>
</feature>
<dbReference type="OrthoDB" id="441812at2759"/>
<dbReference type="EMBL" id="KE651166">
    <property type="protein sequence ID" value="EEB07595.1"/>
    <property type="molecule type" value="Genomic_DNA"/>
</dbReference>
<dbReference type="JaponicusDB" id="SJAG_02692">
    <property type="gene designation" value="set8"/>
</dbReference>
<protein>
    <submittedName>
        <fullName evidence="2">Lysine methyltransferase Set8</fullName>
    </submittedName>
</protein>
<dbReference type="InterPro" id="IPR050600">
    <property type="entry name" value="SETD3_SETD6_MTase"/>
</dbReference>
<evidence type="ECO:0000313" key="2">
    <source>
        <dbReference type="EMBL" id="EEB07595.1"/>
    </source>
</evidence>
<dbReference type="GO" id="GO:0016279">
    <property type="term" value="F:protein-lysine N-methyltransferase activity"/>
    <property type="evidence" value="ECO:0000318"/>
    <property type="project" value="GO_Central"/>
</dbReference>
<dbReference type="STRING" id="402676.B6K0X4"/>
<dbReference type="Pfam" id="PF00856">
    <property type="entry name" value="SET"/>
    <property type="match status" value="1"/>
</dbReference>
<dbReference type="Gene3D" id="3.90.1410.10">
    <property type="entry name" value="set domain protein methyltransferase, domain 1"/>
    <property type="match status" value="1"/>
</dbReference>
<sequence length="431" mass="49400">MAAYETARLQLIEAFLRDFSKSLNVYSEFLPGKGVGLYSKNDVSTGSTIFEVPRKYILDLQGVYKFAEANGSFAVALKEVSARSGEVELRLLFLLLYYFGASTQTDPTQWDSYFQSLPLTTTLPTEWIEEERNQLQGTSLWEPINAKLQVLKEEWMEWRTLLKQWWNIEPTLQGWTHVDALYRSRALEEPDGSEAIVPVVDICNHSHNSNAKWRFGETSVELVATQHISSKEEILLCYGNTKGAAEYLFSYGFLCPEEHYEDKYSEIKLLIPRDTEDALDVWKRRLFGRPPLLDVVRDASGIYWYAPFLYLASLNAEDFSSFDQDANGNINWTFDGKSPAPSELPILIRKSENAELYTLRACVLVSRILNAFAHTRSECNKIQRTGDCLALWEIEGVLLFEAMKYLDETIHKLSKTEVVQKYLDNATHKAQ</sequence>
<dbReference type="VEuPathDB" id="FungiDB:SJAG_02692"/>
<reference evidence="2 4" key="1">
    <citation type="journal article" date="2011" name="Science">
        <title>Comparative functional genomics of the fission yeasts.</title>
        <authorList>
            <person name="Rhind N."/>
            <person name="Chen Z."/>
            <person name="Yassour M."/>
            <person name="Thompson D.A."/>
            <person name="Haas B.J."/>
            <person name="Habib N."/>
            <person name="Wapinski I."/>
            <person name="Roy S."/>
            <person name="Lin M.F."/>
            <person name="Heiman D.I."/>
            <person name="Young S.K."/>
            <person name="Furuya K."/>
            <person name="Guo Y."/>
            <person name="Pidoux A."/>
            <person name="Chen H.M."/>
            <person name="Robbertse B."/>
            <person name="Goldberg J.M."/>
            <person name="Aoki K."/>
            <person name="Bayne E.H."/>
            <person name="Berlin A.M."/>
            <person name="Desjardins C.A."/>
            <person name="Dobbs E."/>
            <person name="Dukaj L."/>
            <person name="Fan L."/>
            <person name="FitzGerald M.G."/>
            <person name="French C."/>
            <person name="Gujja S."/>
            <person name="Hansen K."/>
            <person name="Keifenheim D."/>
            <person name="Levin J.Z."/>
            <person name="Mosher R.A."/>
            <person name="Mueller C.A."/>
            <person name="Pfiffner J."/>
            <person name="Priest M."/>
            <person name="Russ C."/>
            <person name="Smialowska A."/>
            <person name="Swoboda P."/>
            <person name="Sykes S.M."/>
            <person name="Vaughn M."/>
            <person name="Vengrova S."/>
            <person name="Yoder R."/>
            <person name="Zeng Q."/>
            <person name="Allshire R."/>
            <person name="Baulcombe D."/>
            <person name="Birren B.W."/>
            <person name="Brown W."/>
            <person name="Ekwall K."/>
            <person name="Kellis M."/>
            <person name="Leatherwood J."/>
            <person name="Levin H."/>
            <person name="Margalit H."/>
            <person name="Martienssen R."/>
            <person name="Nieduszynski C.A."/>
            <person name="Spatafora J.W."/>
            <person name="Friedman N."/>
            <person name="Dalgaard J.Z."/>
            <person name="Baumann P."/>
            <person name="Niki H."/>
            <person name="Regev A."/>
            <person name="Nusbaum C."/>
        </authorList>
    </citation>
    <scope>NUCLEOTIDE SEQUENCE [LARGE SCALE GENOMIC DNA]</scope>
    <source>
        <strain evidence="4">yFS275 / FY16936</strain>
    </source>
</reference>
<dbReference type="HOGENOM" id="CLU_044629_0_0_1"/>
<dbReference type="InterPro" id="IPR046341">
    <property type="entry name" value="SET_dom_sf"/>
</dbReference>
<dbReference type="GO" id="GO:0032259">
    <property type="term" value="P:methylation"/>
    <property type="evidence" value="ECO:0007669"/>
    <property type="project" value="UniProtKB-KW"/>
</dbReference>
<keyword evidence="2" id="KW-0808">Transferase</keyword>
<dbReference type="PANTHER" id="PTHR13271:SF76">
    <property type="entry name" value="SET DOMAIN-CONTAINING PROTEIN 8"/>
    <property type="match status" value="1"/>
</dbReference>
<gene>
    <name evidence="3" type="primary">set8</name>
    <name evidence="2" type="ORF">SJAG_02692</name>
</gene>
<dbReference type="CDD" id="cd10527">
    <property type="entry name" value="SET_LSMT"/>
    <property type="match status" value="1"/>
</dbReference>
<dbReference type="AlphaFoldDB" id="B6K0X4"/>